<dbReference type="Proteomes" id="UP001162060">
    <property type="component" value="Unassembled WGS sequence"/>
</dbReference>
<comment type="caution">
    <text evidence="1">The sequence shown here is derived from an EMBL/GenBank/DDBJ whole genome shotgun (WGS) entry which is preliminary data.</text>
</comment>
<dbReference type="AlphaFoldDB" id="A0AAV1V8M6"/>
<name>A0AAV1V8M6_9STRA</name>
<proteinExistence type="predicted"/>
<accession>A0AAV1V8M6</accession>
<evidence type="ECO:0000313" key="1">
    <source>
        <dbReference type="EMBL" id="CAK7942348.1"/>
    </source>
</evidence>
<evidence type="ECO:0000313" key="2">
    <source>
        <dbReference type="Proteomes" id="UP001162060"/>
    </source>
</evidence>
<protein>
    <submittedName>
        <fullName evidence="1">Uncharacterized protein</fullName>
    </submittedName>
</protein>
<reference evidence="1" key="1">
    <citation type="submission" date="2024-01" db="EMBL/GenBank/DDBJ databases">
        <authorList>
            <person name="Webb A."/>
        </authorList>
    </citation>
    <scope>NUCLEOTIDE SEQUENCE</scope>
    <source>
        <strain evidence="1">Pm1</strain>
    </source>
</reference>
<organism evidence="1 2">
    <name type="scientific">Peronospora matthiolae</name>
    <dbReference type="NCBI Taxonomy" id="2874970"/>
    <lineage>
        <taxon>Eukaryota</taxon>
        <taxon>Sar</taxon>
        <taxon>Stramenopiles</taxon>
        <taxon>Oomycota</taxon>
        <taxon>Peronosporomycetes</taxon>
        <taxon>Peronosporales</taxon>
        <taxon>Peronosporaceae</taxon>
        <taxon>Peronospora</taxon>
    </lineage>
</organism>
<dbReference type="EMBL" id="CAKLBY020000274">
    <property type="protein sequence ID" value="CAK7942348.1"/>
    <property type="molecule type" value="Genomic_DNA"/>
</dbReference>
<gene>
    <name evidence="1" type="ORF">PM001_LOCUS27498</name>
</gene>
<sequence>MEQIVIGPGVVVEQVIQVQVTYSDQAQAMDDHGENWRGA</sequence>